<evidence type="ECO:0000256" key="3">
    <source>
        <dbReference type="SAM" id="SignalP"/>
    </source>
</evidence>
<dbReference type="Pfam" id="PF14200">
    <property type="entry name" value="RicinB_lectin_2"/>
    <property type="match status" value="1"/>
</dbReference>
<dbReference type="OrthoDB" id="6387072at2"/>
<dbReference type="PANTHER" id="PTHR47791">
    <property type="entry name" value="MEIOTICALLY UP-REGULATED GENE 191 PROTEIN"/>
    <property type="match status" value="1"/>
</dbReference>
<dbReference type="Gene3D" id="2.80.10.50">
    <property type="match status" value="1"/>
</dbReference>
<dbReference type="SUPFAM" id="SSF49695">
    <property type="entry name" value="gamma-Crystallin-like"/>
    <property type="match status" value="1"/>
</dbReference>
<evidence type="ECO:0000313" key="5">
    <source>
        <dbReference type="EMBL" id="OQP57600.1"/>
    </source>
</evidence>
<feature type="chain" id="PRO_5013003487" description="Beta/gamma crystallin 'Greek key' domain-containing protein" evidence="3">
    <location>
        <begin position="25"/>
        <end position="686"/>
    </location>
</feature>
<dbReference type="InterPro" id="IPR026444">
    <property type="entry name" value="Secre_tail"/>
</dbReference>
<evidence type="ECO:0000256" key="2">
    <source>
        <dbReference type="ARBA" id="ARBA00022737"/>
    </source>
</evidence>
<dbReference type="EMBL" id="LWBP01000191">
    <property type="protein sequence ID" value="OQP57600.1"/>
    <property type="molecule type" value="Genomic_DNA"/>
</dbReference>
<proteinExistence type="inferred from homology"/>
<dbReference type="AlphaFoldDB" id="A0A1V9FGZ4"/>
<dbReference type="SUPFAM" id="SSF50370">
    <property type="entry name" value="Ricin B-like lectins"/>
    <property type="match status" value="1"/>
</dbReference>
<dbReference type="SMART" id="SM00247">
    <property type="entry name" value="XTALbg"/>
    <property type="match status" value="1"/>
</dbReference>
<sequence length="686" mass="75876">MKQKHLFLSAAIALLLLHATDVIAQTAGIESGAIYKIRSKSNNKLLNVSNSSLSNGANVDIWTDTDSDAERWRVVHITGNNYTFQNIGTGKYLHLANATPANSVNINQNDNTNNNQVRWNIVNNGDASFSIRSAGNTGFSADVTNGGSADGTNVVLWTNNSNSNQRWGFEKVNERPAAPTAAIADAIFAAWKTKYYDARTGNQIIPNEGFWGVAEMMEIVVDAFEVTGHLKYKTMFDEMYLLFLNKEGQDWMWNDYNDDITWMVLACVRMGLRTSNQTYLNKAKDQFDKMYARAVRDNGNWLVWKQGTPGTNSCINGPAMVACMYLYQAFNDIGYVNKAITLYNWSKNNLFEPATGKVYDSRNGSTINYWSSTYNQGTYLGASVMLFNHTGDASYLTNAVNIAQYTKVNMYNSGVINNEEGPDLNGFKGIFQRYARRYIIDCNRPDFISWLQLNARVAYNNRNTENIIPTRWDTRAAQGTYYSGFAASTAVSLLINCPYASTTNQYATVYKDCNYTGGGVPLRVGRYTLSNLIAAGVRNDDISSIRVASGYRVLLYWDDNFMGSSLSLTADDGCLVDNGWNDKVSSIEIVAADAASLAPVVVTGMSTNGKADMQAFPNPASHFVSVTNIPANTEITVIDIEGRVVLRNKFAGKNGMLKLNITNLPSGTYFIRAGKAGQKPIKVVKR</sequence>
<accession>A0A1V9FGZ4</accession>
<dbReference type="NCBIfam" id="TIGR04183">
    <property type="entry name" value="Por_Secre_tail"/>
    <property type="match status" value="1"/>
</dbReference>
<comment type="caution">
    <text evidence="5">The sequence shown here is derived from an EMBL/GenBank/DDBJ whole genome shotgun (WGS) entry which is preliminary data.</text>
</comment>
<feature type="domain" description="Beta/gamma crystallin 'Greek key'" evidence="4">
    <location>
        <begin position="551"/>
        <end position="591"/>
    </location>
</feature>
<dbReference type="Gene3D" id="1.50.10.20">
    <property type="match status" value="1"/>
</dbReference>
<evidence type="ECO:0000256" key="1">
    <source>
        <dbReference type="ARBA" id="ARBA00009646"/>
    </source>
</evidence>
<organism evidence="5 6">
    <name type="scientific">Niastella populi</name>
    <dbReference type="NCBI Taxonomy" id="550983"/>
    <lineage>
        <taxon>Bacteria</taxon>
        <taxon>Pseudomonadati</taxon>
        <taxon>Bacteroidota</taxon>
        <taxon>Chitinophagia</taxon>
        <taxon>Chitinophagales</taxon>
        <taxon>Chitinophagaceae</taxon>
        <taxon>Niastella</taxon>
    </lineage>
</organism>
<dbReference type="CDD" id="cd00161">
    <property type="entry name" value="beta-trefoil_Ricin-like"/>
    <property type="match status" value="1"/>
</dbReference>
<comment type="similarity">
    <text evidence="1">Belongs to the beta/gamma-crystallin family.</text>
</comment>
<dbReference type="InterPro" id="IPR000772">
    <property type="entry name" value="Ricin_B_lectin"/>
</dbReference>
<dbReference type="InterPro" id="IPR005198">
    <property type="entry name" value="Glyco_hydro_76"/>
</dbReference>
<dbReference type="GO" id="GO:0005975">
    <property type="term" value="P:carbohydrate metabolic process"/>
    <property type="evidence" value="ECO:0007669"/>
    <property type="project" value="InterPro"/>
</dbReference>
<dbReference type="STRING" id="550983.A4R26_24050"/>
<dbReference type="PROSITE" id="PS50231">
    <property type="entry name" value="RICIN_B_LECTIN"/>
    <property type="match status" value="1"/>
</dbReference>
<evidence type="ECO:0000313" key="6">
    <source>
        <dbReference type="Proteomes" id="UP000192276"/>
    </source>
</evidence>
<dbReference type="PROSITE" id="PS50915">
    <property type="entry name" value="CRYSTALLIN_BETA_GAMMA"/>
    <property type="match status" value="2"/>
</dbReference>
<dbReference type="InterPro" id="IPR011024">
    <property type="entry name" value="G_crystallin-like"/>
</dbReference>
<protein>
    <recommendedName>
        <fullName evidence="4">Beta/gamma crystallin 'Greek key' domain-containing protein</fullName>
    </recommendedName>
</protein>
<dbReference type="InterPro" id="IPR001064">
    <property type="entry name" value="Beta/gamma_crystallin"/>
</dbReference>
<dbReference type="SMART" id="SM00458">
    <property type="entry name" value="RICIN"/>
    <property type="match status" value="1"/>
</dbReference>
<reference evidence="6" key="1">
    <citation type="submission" date="2016-04" db="EMBL/GenBank/DDBJ databases">
        <authorList>
            <person name="Chen L."/>
            <person name="Zhuang W."/>
            <person name="Wang G."/>
        </authorList>
    </citation>
    <scope>NUCLEOTIDE SEQUENCE [LARGE SCALE GENOMIC DNA]</scope>
    <source>
        <strain evidence="6">208</strain>
    </source>
</reference>
<feature type="domain" description="Beta/gamma crystallin 'Greek key'" evidence="4">
    <location>
        <begin position="505"/>
        <end position="549"/>
    </location>
</feature>
<dbReference type="Pfam" id="PF03663">
    <property type="entry name" value="Glyco_hydro_76"/>
    <property type="match status" value="1"/>
</dbReference>
<keyword evidence="6" id="KW-1185">Reference proteome</keyword>
<dbReference type="PANTHER" id="PTHR47791:SF3">
    <property type="entry name" value="MEIOTICALLY UP-REGULATED GENE 191 PROTEIN"/>
    <property type="match status" value="1"/>
</dbReference>
<evidence type="ECO:0000259" key="4">
    <source>
        <dbReference type="PROSITE" id="PS50915"/>
    </source>
</evidence>
<keyword evidence="3" id="KW-0732">Signal</keyword>
<dbReference type="SUPFAM" id="SSF48208">
    <property type="entry name" value="Six-hairpin glycosidases"/>
    <property type="match status" value="1"/>
</dbReference>
<dbReference type="InterPro" id="IPR008928">
    <property type="entry name" value="6-hairpin_glycosidase_sf"/>
</dbReference>
<feature type="signal peptide" evidence="3">
    <location>
        <begin position="1"/>
        <end position="24"/>
    </location>
</feature>
<dbReference type="Proteomes" id="UP000192276">
    <property type="component" value="Unassembled WGS sequence"/>
</dbReference>
<dbReference type="Gene3D" id="2.60.20.10">
    <property type="entry name" value="Crystallins"/>
    <property type="match status" value="1"/>
</dbReference>
<dbReference type="InterPro" id="IPR053169">
    <property type="entry name" value="MUG_Protein"/>
</dbReference>
<dbReference type="RefSeq" id="WP_081167173.1">
    <property type="nucleotide sequence ID" value="NZ_LWBP01000191.1"/>
</dbReference>
<dbReference type="InterPro" id="IPR035992">
    <property type="entry name" value="Ricin_B-like_lectins"/>
</dbReference>
<gene>
    <name evidence="5" type="ORF">A4R26_24050</name>
</gene>
<dbReference type="Pfam" id="PF18962">
    <property type="entry name" value="Por_Secre_tail"/>
    <property type="match status" value="1"/>
</dbReference>
<keyword evidence="2" id="KW-0677">Repeat</keyword>
<name>A0A1V9FGZ4_9BACT</name>